<evidence type="ECO:0000256" key="3">
    <source>
        <dbReference type="ARBA" id="ARBA00022723"/>
    </source>
</evidence>
<feature type="binding site" evidence="6">
    <location>
        <position position="194"/>
    </location>
    <ligand>
        <name>Zn(2+)</name>
        <dbReference type="ChEBI" id="CHEBI:29105"/>
    </ligand>
</feature>
<dbReference type="GO" id="GO:0008697">
    <property type="term" value="F:4-deoxy-L-threo-5-hexosulose-uronate ketol-isomerase activity"/>
    <property type="evidence" value="ECO:0007669"/>
    <property type="project" value="UniProtKB-EC"/>
</dbReference>
<dbReference type="CDD" id="cd20294">
    <property type="entry name" value="cupin_KduI_N"/>
    <property type="match status" value="1"/>
</dbReference>
<comment type="cofactor">
    <cofactor evidence="6">
        <name>Zn(2+)</name>
        <dbReference type="ChEBI" id="CHEBI:29105"/>
    </cofactor>
    <text evidence="6">Binds 1 zinc ion per subunit.</text>
</comment>
<comment type="pathway">
    <text evidence="6">Glycan metabolism; pectin degradation; 2-dehydro-3-deoxy-D-gluconate from pectin: step 4/5.</text>
</comment>
<dbReference type="NCBIfam" id="NF002091">
    <property type="entry name" value="PRK00924.1"/>
    <property type="match status" value="1"/>
</dbReference>
<dbReference type="Gene3D" id="2.60.120.10">
    <property type="entry name" value="Jelly Rolls"/>
    <property type="match status" value="1"/>
</dbReference>
<keyword evidence="8" id="KW-1185">Reference proteome</keyword>
<evidence type="ECO:0000256" key="5">
    <source>
        <dbReference type="ARBA" id="ARBA00023235"/>
    </source>
</evidence>
<reference evidence="7 8" key="1">
    <citation type="submission" date="2023-06" db="EMBL/GenBank/DDBJ databases">
        <title>Paenibacillus polygonum sp. nov., an endophytic bacterium, isolated from Polygonum lapathifolium L. in Nanji Wetland National Nature Reserve, South of Poyang Lake, Jiangxi Province, China.</title>
        <authorList>
            <person name="Yu Z."/>
        </authorList>
    </citation>
    <scope>NUCLEOTIDE SEQUENCE [LARGE SCALE GENOMIC DNA]</scope>
    <source>
        <strain evidence="7 8">C31</strain>
    </source>
</reference>
<protein>
    <recommendedName>
        <fullName evidence="6">4-deoxy-L-threo-5-hexosulose-uronate ketol-isomerase</fullName>
        <ecNumber evidence="6">5.3.1.17</ecNumber>
    </recommendedName>
    <alternativeName>
        <fullName evidence="6">5-keto-4-deoxyuronate isomerase</fullName>
    </alternativeName>
    <alternativeName>
        <fullName evidence="6">DKI isomerase</fullName>
    </alternativeName>
</protein>
<evidence type="ECO:0000313" key="8">
    <source>
        <dbReference type="Proteomes" id="UP001236415"/>
    </source>
</evidence>
<evidence type="ECO:0000313" key="7">
    <source>
        <dbReference type="EMBL" id="WIV18724.1"/>
    </source>
</evidence>
<feature type="binding site" evidence="6">
    <location>
        <position position="201"/>
    </location>
    <ligand>
        <name>Zn(2+)</name>
        <dbReference type="ChEBI" id="CHEBI:29105"/>
    </ligand>
</feature>
<keyword evidence="5 6" id="KW-0413">Isomerase</keyword>
<evidence type="ECO:0000256" key="4">
    <source>
        <dbReference type="ARBA" id="ARBA00022833"/>
    </source>
</evidence>
<dbReference type="InterPro" id="IPR021120">
    <property type="entry name" value="KduI/IolB_isomerase"/>
</dbReference>
<organism evidence="7 8">
    <name type="scientific">Paenibacillus polygoni</name>
    <dbReference type="NCBI Taxonomy" id="3050112"/>
    <lineage>
        <taxon>Bacteria</taxon>
        <taxon>Bacillati</taxon>
        <taxon>Bacillota</taxon>
        <taxon>Bacilli</taxon>
        <taxon>Bacillales</taxon>
        <taxon>Paenibacillaceae</taxon>
        <taxon>Paenibacillus</taxon>
    </lineage>
</organism>
<comment type="similarity">
    <text evidence="2 6">Belongs to the KduI family.</text>
</comment>
<comment type="catalytic activity">
    <reaction evidence="1 6">
        <text>5-dehydro-4-deoxy-D-glucuronate = 3-deoxy-D-glycero-2,5-hexodiulosonate</text>
        <dbReference type="Rhea" id="RHEA:23896"/>
        <dbReference type="ChEBI" id="CHEBI:17117"/>
        <dbReference type="ChEBI" id="CHEBI:29071"/>
        <dbReference type="EC" id="5.3.1.17"/>
    </reaction>
</comment>
<dbReference type="PIRSF" id="PIRSF006625">
    <property type="entry name" value="KduI"/>
    <property type="match status" value="1"/>
</dbReference>
<accession>A0ABY8X0P0</accession>
<dbReference type="Pfam" id="PF04962">
    <property type="entry name" value="KduI"/>
    <property type="match status" value="1"/>
</dbReference>
<dbReference type="RefSeq" id="WP_285744334.1">
    <property type="nucleotide sequence ID" value="NZ_CP127162.1"/>
</dbReference>
<proteinExistence type="inferred from homology"/>
<dbReference type="EMBL" id="CP127162">
    <property type="protein sequence ID" value="WIV18724.1"/>
    <property type="molecule type" value="Genomic_DNA"/>
</dbReference>
<evidence type="ECO:0000256" key="1">
    <source>
        <dbReference type="ARBA" id="ARBA00000552"/>
    </source>
</evidence>
<dbReference type="InterPro" id="IPR027449">
    <property type="entry name" value="KduI_N"/>
</dbReference>
<gene>
    <name evidence="6 7" type="primary">kduI</name>
    <name evidence="7" type="ORF">QPK24_20620</name>
</gene>
<dbReference type="SUPFAM" id="SSF51182">
    <property type="entry name" value="RmlC-like cupins"/>
    <property type="match status" value="1"/>
</dbReference>
<dbReference type="InterPro" id="IPR011051">
    <property type="entry name" value="RmlC_Cupin_sf"/>
</dbReference>
<dbReference type="Gene3D" id="2.60.120.520">
    <property type="entry name" value="pectin degrading enzyme 5-keto 4- deoxyuronate isomerase, domain 1"/>
    <property type="match status" value="1"/>
</dbReference>
<dbReference type="CDD" id="cd20491">
    <property type="entry name" value="cupin_KduI_C"/>
    <property type="match status" value="1"/>
</dbReference>
<evidence type="ECO:0000256" key="6">
    <source>
        <dbReference type="HAMAP-Rule" id="MF_00687"/>
    </source>
</evidence>
<sequence length="276" mass="30872">MQNRYASHPNEVKKFDTKRLREEFLIEDLFTKDELVTVYSHVDRYIVGSAVPVSEDIKLEVPLKDIGTDFFLARREVGIINIGGHGTVSADGVRYEVGAKECLYIGLGVKEVIFHAGAEEAPQFYFVSTPAHHAYPTVKATQEDATPSHLGSIESSNERTIYKYIHEGGIKSCQLVLGITELAPGNMWNTMPAHTHNRRSEVYLYFNLPEQGAVFHMMGEPDETRHLVVRQGQAIISPSWSIHSGVGTSNYTFCWAMAGENQTFDDMDGVAMTELK</sequence>
<feature type="binding site" evidence="6">
    <location>
        <position position="196"/>
    </location>
    <ligand>
        <name>Zn(2+)</name>
        <dbReference type="ChEBI" id="CHEBI:29105"/>
    </ligand>
</feature>
<evidence type="ECO:0000256" key="2">
    <source>
        <dbReference type="ARBA" id="ARBA00008086"/>
    </source>
</evidence>
<dbReference type="PANTHER" id="PTHR38461">
    <property type="entry name" value="4-DEOXY-L-THREO-5-HEXOSULOSE-URONATE KETOL-ISOMERASE"/>
    <property type="match status" value="1"/>
</dbReference>
<keyword evidence="4 6" id="KW-0862">Zinc</keyword>
<feature type="binding site" evidence="6">
    <location>
        <position position="243"/>
    </location>
    <ligand>
        <name>Zn(2+)</name>
        <dbReference type="ChEBI" id="CHEBI:29105"/>
    </ligand>
</feature>
<keyword evidence="3 6" id="KW-0479">Metal-binding</keyword>
<comment type="function">
    <text evidence="6">Catalyzes the isomerization of 5-dehydro-4-deoxy-D-glucuronate to 3-deoxy-D-glycero-2,5-hexodiulosonate.</text>
</comment>
<name>A0ABY8X0P0_9BACL</name>
<dbReference type="HAMAP" id="MF_00687">
    <property type="entry name" value="KduI"/>
    <property type="match status" value="1"/>
</dbReference>
<dbReference type="InterPro" id="IPR007045">
    <property type="entry name" value="KduI"/>
</dbReference>
<dbReference type="Proteomes" id="UP001236415">
    <property type="component" value="Chromosome"/>
</dbReference>
<dbReference type="PANTHER" id="PTHR38461:SF1">
    <property type="entry name" value="4-DEOXY-L-THREO-5-HEXOSULOSE-URONATE KETOL-ISOMERASE"/>
    <property type="match status" value="1"/>
</dbReference>
<dbReference type="InterPro" id="IPR014710">
    <property type="entry name" value="RmlC-like_jellyroll"/>
</dbReference>
<dbReference type="EC" id="5.3.1.17" evidence="6"/>